<dbReference type="PANTHER" id="PTHR10272">
    <property type="entry name" value="PLATELET-ACTIVATING FACTOR ACETYLHYDROLASE"/>
    <property type="match status" value="1"/>
</dbReference>
<dbReference type="PANTHER" id="PTHR10272:SF0">
    <property type="entry name" value="PLATELET-ACTIVATING FACTOR ACETYLHYDROLASE"/>
    <property type="match status" value="1"/>
</dbReference>
<evidence type="ECO:0000313" key="7">
    <source>
        <dbReference type="Proteomes" id="UP000285146"/>
    </source>
</evidence>
<name>A0A423VZA0_9PEZI</name>
<dbReference type="STRING" id="1230097.A0A423VZA0"/>
<dbReference type="InterPro" id="IPR029058">
    <property type="entry name" value="AB_hydrolase_fold"/>
</dbReference>
<proteinExistence type="predicted"/>
<evidence type="ECO:0000256" key="3">
    <source>
        <dbReference type="ARBA" id="ARBA00022963"/>
    </source>
</evidence>
<dbReference type="OrthoDB" id="2363873at2759"/>
<feature type="region of interest" description="Disordered" evidence="5">
    <location>
        <begin position="1"/>
        <end position="23"/>
    </location>
</feature>
<sequence>MEVHESQRSQDKQSSSPPHPPKALRDHLVHALPYYAGPYSVGYLEMELPAHNPMAFSDIKRSSRHALQLDTVLFSIYYPTNADHKTEIRPPWLPRPRISTCKGYAKLYDMPNFPVTAYMALTCMFTKMPASRNARLATASPTSTQESSEGGKPKFPVIIFSHGLGGSRTICSTICGDLASYGFVVVAMEHRDGSGARTYVNVPPDRISPELSQDKGSVSEAALKEQSTGAQKEEEPNRVSSYTVDYIFPEENAYDTRPHNELGVDRMLRGAQIEMRMSEMEEVFRVLQTINAGDPINAIKHRNLRKKPNRGSSSKGLDGVVWADWKDRLDLGTVTVMGHSFGGATIVKMLRLDDRFHWIGQGIMLDAWGPAAPEAKSGSDQRITKPLLSIGSEAFMYWAENMDRISDICKEAKDDGALCWMLTVRGSTHLSQTDFAVLYPKAMSNIIKTLVHPLRGIHLTIAPSLEFLKLVLPRQRTTTYDTSGWVDEGLLKTNHPDSEIPSEHKPNDKWIAARLKIDNELQLRMQGWWARRRNRKADGSEHVPRDARGKPIWGRLQTWGPGEEVWVHMCPTKDEVERHRNQQDACGRTPLGDGAERP</sequence>
<dbReference type="GO" id="GO:0016042">
    <property type="term" value="P:lipid catabolic process"/>
    <property type="evidence" value="ECO:0007669"/>
    <property type="project" value="UniProtKB-KW"/>
</dbReference>
<feature type="compositionally biased region" description="Basic and acidic residues" evidence="5">
    <location>
        <begin position="1"/>
        <end position="11"/>
    </location>
</feature>
<evidence type="ECO:0000256" key="4">
    <source>
        <dbReference type="ARBA" id="ARBA00023098"/>
    </source>
</evidence>
<organism evidence="6 7">
    <name type="scientific">Cytospora leucostoma</name>
    <dbReference type="NCBI Taxonomy" id="1230097"/>
    <lineage>
        <taxon>Eukaryota</taxon>
        <taxon>Fungi</taxon>
        <taxon>Dikarya</taxon>
        <taxon>Ascomycota</taxon>
        <taxon>Pezizomycotina</taxon>
        <taxon>Sordariomycetes</taxon>
        <taxon>Sordariomycetidae</taxon>
        <taxon>Diaporthales</taxon>
        <taxon>Cytosporaceae</taxon>
        <taxon>Cytospora</taxon>
    </lineage>
</organism>
<keyword evidence="4" id="KW-0443">Lipid metabolism</keyword>
<accession>A0A423VZA0</accession>
<dbReference type="InParanoid" id="A0A423VZA0"/>
<dbReference type="Proteomes" id="UP000285146">
    <property type="component" value="Unassembled WGS sequence"/>
</dbReference>
<feature type="region of interest" description="Disordered" evidence="5">
    <location>
        <begin position="576"/>
        <end position="598"/>
    </location>
</feature>
<evidence type="ECO:0000256" key="2">
    <source>
        <dbReference type="ARBA" id="ARBA00022801"/>
    </source>
</evidence>
<evidence type="ECO:0000313" key="6">
    <source>
        <dbReference type="EMBL" id="ROV96332.1"/>
    </source>
</evidence>
<dbReference type="EMBL" id="LKEB01000068">
    <property type="protein sequence ID" value="ROV96332.1"/>
    <property type="molecule type" value="Genomic_DNA"/>
</dbReference>
<evidence type="ECO:0000256" key="5">
    <source>
        <dbReference type="SAM" id="MobiDB-lite"/>
    </source>
</evidence>
<feature type="region of interest" description="Disordered" evidence="5">
    <location>
        <begin position="197"/>
        <end position="237"/>
    </location>
</feature>
<dbReference type="EC" id="3.1.1.47" evidence="1"/>
<dbReference type="SUPFAM" id="SSF53474">
    <property type="entry name" value="alpha/beta-Hydrolases"/>
    <property type="match status" value="1"/>
</dbReference>
<protein>
    <recommendedName>
        <fullName evidence="1">1-alkyl-2-acetylglycerophosphocholine esterase</fullName>
        <ecNumber evidence="1">3.1.1.47</ecNumber>
    </recommendedName>
</protein>
<dbReference type="Gene3D" id="3.40.50.1820">
    <property type="entry name" value="alpha/beta hydrolase"/>
    <property type="match status" value="1"/>
</dbReference>
<comment type="caution">
    <text evidence="6">The sequence shown here is derived from an EMBL/GenBank/DDBJ whole genome shotgun (WGS) entry which is preliminary data.</text>
</comment>
<keyword evidence="3" id="KW-0442">Lipid degradation</keyword>
<keyword evidence="7" id="KW-1185">Reference proteome</keyword>
<reference evidence="6 7" key="1">
    <citation type="submission" date="2015-09" db="EMBL/GenBank/DDBJ databases">
        <title>Host preference determinants of Valsa canker pathogens revealed by comparative genomics.</title>
        <authorList>
            <person name="Yin Z."/>
            <person name="Huang L."/>
        </authorList>
    </citation>
    <scope>NUCLEOTIDE SEQUENCE [LARGE SCALE GENOMIC DNA]</scope>
    <source>
        <strain evidence="6 7">SXYLt</strain>
    </source>
</reference>
<keyword evidence="2" id="KW-0378">Hydrolase</keyword>
<dbReference type="GO" id="GO:0003847">
    <property type="term" value="F:1-alkyl-2-acetylglycerophosphocholine esterase activity"/>
    <property type="evidence" value="ECO:0007669"/>
    <property type="project" value="UniProtKB-EC"/>
</dbReference>
<dbReference type="Pfam" id="PF03403">
    <property type="entry name" value="PAF-AH_p_II"/>
    <property type="match status" value="1"/>
</dbReference>
<evidence type="ECO:0000256" key="1">
    <source>
        <dbReference type="ARBA" id="ARBA00013201"/>
    </source>
</evidence>
<dbReference type="AlphaFoldDB" id="A0A423VZA0"/>
<gene>
    <name evidence="6" type="ORF">VPNG_09044</name>
</gene>